<dbReference type="PANTHER" id="PTHR37558">
    <property type="entry name" value="HTH CENPB-TYPE DOMAIN-CONTAINING PROTEIN"/>
    <property type="match status" value="1"/>
</dbReference>
<evidence type="ECO:0008006" key="3">
    <source>
        <dbReference type="Google" id="ProtNLM"/>
    </source>
</evidence>
<protein>
    <recommendedName>
        <fullName evidence="3">Myb-like domain-containing protein</fullName>
    </recommendedName>
</protein>
<reference evidence="1 2" key="1">
    <citation type="submission" date="2018-09" db="EMBL/GenBank/DDBJ databases">
        <title>Genomic investigation of the strawberry pathogen Phytophthora fragariae indicates pathogenicity is determined by transcriptional variation in three key races.</title>
        <authorList>
            <person name="Adams T.M."/>
            <person name="Armitage A.D."/>
            <person name="Sobczyk M.K."/>
            <person name="Bates H.J."/>
            <person name="Dunwell J.M."/>
            <person name="Nellist C.F."/>
            <person name="Harrison R.J."/>
        </authorList>
    </citation>
    <scope>NUCLEOTIDE SEQUENCE [LARGE SCALE GENOMIC DNA]</scope>
    <source>
        <strain evidence="1 2">SCRP324</strain>
    </source>
</reference>
<gene>
    <name evidence="1" type="ORF">PR002_g29397</name>
</gene>
<organism evidence="1 2">
    <name type="scientific">Phytophthora rubi</name>
    <dbReference type="NCBI Taxonomy" id="129364"/>
    <lineage>
        <taxon>Eukaryota</taxon>
        <taxon>Sar</taxon>
        <taxon>Stramenopiles</taxon>
        <taxon>Oomycota</taxon>
        <taxon>Peronosporomycetes</taxon>
        <taxon>Peronosporales</taxon>
        <taxon>Peronosporaceae</taxon>
        <taxon>Phytophthora</taxon>
    </lineage>
</organism>
<dbReference type="AlphaFoldDB" id="A0A6A3H0S1"/>
<comment type="caution">
    <text evidence="1">The sequence shown here is derived from an EMBL/GenBank/DDBJ whole genome shotgun (WGS) entry which is preliminary data.</text>
</comment>
<evidence type="ECO:0000313" key="1">
    <source>
        <dbReference type="EMBL" id="KAE8963076.1"/>
    </source>
</evidence>
<name>A0A6A3H0S1_9STRA</name>
<evidence type="ECO:0000313" key="2">
    <source>
        <dbReference type="Proteomes" id="UP000435112"/>
    </source>
</evidence>
<dbReference type="EMBL" id="QXFU01005784">
    <property type="protein sequence ID" value="KAE8963076.1"/>
    <property type="molecule type" value="Genomic_DNA"/>
</dbReference>
<accession>A0A6A3H0S1</accession>
<dbReference type="Proteomes" id="UP000435112">
    <property type="component" value="Unassembled WGS sequence"/>
</dbReference>
<dbReference type="PANTHER" id="PTHR37558:SF1">
    <property type="entry name" value="HTH CENPB-TYPE DOMAIN-CONTAINING PROTEIN"/>
    <property type="match status" value="1"/>
</dbReference>
<proteinExistence type="predicted"/>
<sequence>METKRRNFSEGDDLLLLKQAVAVKPYKEKHGKVMAQWEGVAASLVSSPEFSRANLGGKTAQNRFNLLVDAARKKMKVAKRASGVEEAYTEKDQLLDDIIAEIDDFQHAKTLAKDVAAAKALANEKAGEVVRQLAVERLKRGGPDGNDKPLDSPAKPNKFAKIAQVLAEHKEQELTFRREQWKVEHEDRLEAERLRRQETDRFFAVLELLAKK</sequence>
<dbReference type="OrthoDB" id="163248at2759"/>